<feature type="transmembrane region" description="Helical" evidence="1">
    <location>
        <begin position="41"/>
        <end position="64"/>
    </location>
</feature>
<dbReference type="AlphaFoldDB" id="A0A9W9RM17"/>
<gene>
    <name evidence="2" type="ORF">N7541_003280</name>
</gene>
<evidence type="ECO:0000256" key="1">
    <source>
        <dbReference type="SAM" id="Phobius"/>
    </source>
</evidence>
<sequence length="77" mass="8781">LLESKRYLSYYYSPKKDNLPLFISKPKLLIISSSMDGYENVILIANGAGLAAVIPYISILIHGYNTYTIHIRRIHLI</sequence>
<keyword evidence="3" id="KW-1185">Reference proteome</keyword>
<reference evidence="2" key="1">
    <citation type="submission" date="2022-12" db="EMBL/GenBank/DDBJ databases">
        <authorList>
            <person name="Petersen C."/>
        </authorList>
    </citation>
    <scope>NUCLEOTIDE SEQUENCE</scope>
    <source>
        <strain evidence="2">IBT 35675</strain>
    </source>
</reference>
<name>A0A9W9RM17_PENBR</name>
<dbReference type="Proteomes" id="UP001148299">
    <property type="component" value="Unassembled WGS sequence"/>
</dbReference>
<keyword evidence="1" id="KW-0472">Membrane</keyword>
<keyword evidence="1" id="KW-0812">Transmembrane</keyword>
<proteinExistence type="predicted"/>
<feature type="non-terminal residue" evidence="2">
    <location>
        <position position="1"/>
    </location>
</feature>
<protein>
    <submittedName>
        <fullName evidence="2">Uncharacterized protein</fullName>
    </submittedName>
</protein>
<reference evidence="2" key="2">
    <citation type="journal article" date="2023" name="IMA Fungus">
        <title>Comparative genomic study of the Penicillium genus elucidates a diverse pangenome and 15 lateral gene transfer events.</title>
        <authorList>
            <person name="Petersen C."/>
            <person name="Sorensen T."/>
            <person name="Nielsen M.R."/>
            <person name="Sondergaard T.E."/>
            <person name="Sorensen J.L."/>
            <person name="Fitzpatrick D.A."/>
            <person name="Frisvad J.C."/>
            <person name="Nielsen K.L."/>
        </authorList>
    </citation>
    <scope>NUCLEOTIDE SEQUENCE</scope>
    <source>
        <strain evidence="2">IBT 35675</strain>
    </source>
</reference>
<evidence type="ECO:0000313" key="3">
    <source>
        <dbReference type="Proteomes" id="UP001148299"/>
    </source>
</evidence>
<dbReference type="EMBL" id="JAPZBR010000002">
    <property type="protein sequence ID" value="KAJ5362436.1"/>
    <property type="molecule type" value="Genomic_DNA"/>
</dbReference>
<evidence type="ECO:0000313" key="2">
    <source>
        <dbReference type="EMBL" id="KAJ5362436.1"/>
    </source>
</evidence>
<organism evidence="2 3">
    <name type="scientific">Penicillium brevicompactum</name>
    <dbReference type="NCBI Taxonomy" id="5074"/>
    <lineage>
        <taxon>Eukaryota</taxon>
        <taxon>Fungi</taxon>
        <taxon>Dikarya</taxon>
        <taxon>Ascomycota</taxon>
        <taxon>Pezizomycotina</taxon>
        <taxon>Eurotiomycetes</taxon>
        <taxon>Eurotiomycetidae</taxon>
        <taxon>Eurotiales</taxon>
        <taxon>Aspergillaceae</taxon>
        <taxon>Penicillium</taxon>
    </lineage>
</organism>
<keyword evidence="1" id="KW-1133">Transmembrane helix</keyword>
<accession>A0A9W9RM17</accession>
<comment type="caution">
    <text evidence="2">The sequence shown here is derived from an EMBL/GenBank/DDBJ whole genome shotgun (WGS) entry which is preliminary data.</text>
</comment>